<proteinExistence type="inferred from homology"/>
<dbReference type="PANTHER" id="PTHR48086:SF6">
    <property type="entry name" value="CATION_ACETATE SYMPORTER ACTP"/>
    <property type="match status" value="1"/>
</dbReference>
<sequence>MNVFDESAQTMSLTAFIAVASVTLLLCVMTGPDRDDLDAFYTGYRSLSPLRGGLAIAGDYLSAATVLGTTGVIALTGHDGLVLALSTALSLVLLMFLLAEPLRNAGRFTMGDMLTRRAPGRAARIASCAVTLAALLPLMVVQLAGSGNLLAFILGFDSSGFRTGSIVALGIVMIGYAAIGGMKGTALIQIIKTVVLLGAGLLVSVLVLHRFDWDTGALLHAAATGSGAGTGYLHSGLQFGGNDLDMISSELTVVLGAACLPHITMRMTGVRDAQAVRRSLSWAVGVVVGLCLLLAVIGFGAAALVGHDRITAAGAQGNSAVLQVTGAVAGGGGTGALVVTTMTTAIFLTLLASVAGMILACANSLAHDLFAHGLRTRNPMGNRTEMATAQGAAIGVGALAVTLAVLARHWNVQALVTLSFCIGASAIAPALVYSMFWRRYTRTGLLCTLIGGTACVLVLITGTDLVSGSPGSVFPHRDFNWFPLTTTGLVSVPFGFLAGWLGTVLGRDTDTTAQRRQYEAVEPWILAGAPPAGRH</sequence>
<keyword evidence="3" id="KW-0813">Transport</keyword>
<dbReference type="InterPro" id="IPR038377">
    <property type="entry name" value="Na/Glc_symporter_sf"/>
</dbReference>
<evidence type="ECO:0000256" key="4">
    <source>
        <dbReference type="ARBA" id="ARBA00022475"/>
    </source>
</evidence>
<feature type="transmembrane region" description="Helical" evidence="10">
    <location>
        <begin position="122"/>
        <end position="141"/>
    </location>
</feature>
<dbReference type="EMBL" id="JBHSJE010000007">
    <property type="protein sequence ID" value="MFC4981517.1"/>
    <property type="molecule type" value="Genomic_DNA"/>
</dbReference>
<comment type="subcellular location">
    <subcellularLocation>
        <location evidence="1">Cell membrane</location>
        <topology evidence="1">Multi-pass membrane protein</topology>
    </subcellularLocation>
</comment>
<feature type="transmembrane region" description="Helical" evidence="10">
    <location>
        <begin position="412"/>
        <end position="436"/>
    </location>
</feature>
<dbReference type="InterPro" id="IPR050277">
    <property type="entry name" value="Sodium:Solute_Symporter"/>
</dbReference>
<dbReference type="Pfam" id="PF00474">
    <property type="entry name" value="SSF"/>
    <property type="match status" value="1"/>
</dbReference>
<feature type="transmembrane region" description="Helical" evidence="10">
    <location>
        <begin position="52"/>
        <end position="75"/>
    </location>
</feature>
<keyword evidence="6" id="KW-0769">Symport</keyword>
<feature type="transmembrane region" description="Helical" evidence="10">
    <location>
        <begin position="345"/>
        <end position="366"/>
    </location>
</feature>
<evidence type="ECO:0000313" key="12">
    <source>
        <dbReference type="Proteomes" id="UP001595908"/>
    </source>
</evidence>
<dbReference type="RefSeq" id="WP_033301349.1">
    <property type="nucleotide sequence ID" value="NZ_JBFAGR010000007.1"/>
</dbReference>
<evidence type="ECO:0000256" key="1">
    <source>
        <dbReference type="ARBA" id="ARBA00004651"/>
    </source>
</evidence>
<dbReference type="GeneID" id="31234256"/>
<feature type="transmembrane region" description="Helical" evidence="10">
    <location>
        <begin position="317"/>
        <end position="339"/>
    </location>
</feature>
<feature type="transmembrane region" description="Helical" evidence="10">
    <location>
        <begin position="481"/>
        <end position="506"/>
    </location>
</feature>
<evidence type="ECO:0000256" key="6">
    <source>
        <dbReference type="ARBA" id="ARBA00022847"/>
    </source>
</evidence>
<dbReference type="Gene3D" id="1.20.1730.10">
    <property type="entry name" value="Sodium/glucose cotransporter"/>
    <property type="match status" value="1"/>
</dbReference>
<keyword evidence="5 10" id="KW-0812">Transmembrane</keyword>
<feature type="transmembrane region" description="Helical" evidence="10">
    <location>
        <begin position="387"/>
        <end position="406"/>
    </location>
</feature>
<evidence type="ECO:0000256" key="8">
    <source>
        <dbReference type="ARBA" id="ARBA00023136"/>
    </source>
</evidence>
<evidence type="ECO:0000313" key="11">
    <source>
        <dbReference type="EMBL" id="MFC4981517.1"/>
    </source>
</evidence>
<comment type="caution">
    <text evidence="11">The sequence shown here is derived from an EMBL/GenBank/DDBJ whole genome shotgun (WGS) entry which is preliminary data.</text>
</comment>
<reference evidence="12" key="1">
    <citation type="journal article" date="2019" name="Int. J. Syst. Evol. Microbiol.">
        <title>The Global Catalogue of Microorganisms (GCM) 10K type strain sequencing project: providing services to taxonomists for standard genome sequencing and annotation.</title>
        <authorList>
            <consortium name="The Broad Institute Genomics Platform"/>
            <consortium name="The Broad Institute Genome Sequencing Center for Infectious Disease"/>
            <person name="Wu L."/>
            <person name="Ma J."/>
        </authorList>
    </citation>
    <scope>NUCLEOTIDE SEQUENCE [LARGE SCALE GENOMIC DNA]</scope>
    <source>
        <strain evidence="12">ICMP 257</strain>
    </source>
</reference>
<evidence type="ECO:0000256" key="2">
    <source>
        <dbReference type="ARBA" id="ARBA00006434"/>
    </source>
</evidence>
<evidence type="ECO:0000256" key="10">
    <source>
        <dbReference type="SAM" id="Phobius"/>
    </source>
</evidence>
<dbReference type="InterPro" id="IPR001734">
    <property type="entry name" value="Na/solute_symporter"/>
</dbReference>
<feature type="transmembrane region" description="Helical" evidence="10">
    <location>
        <begin position="12"/>
        <end position="31"/>
    </location>
</feature>
<dbReference type="PANTHER" id="PTHR48086">
    <property type="entry name" value="SODIUM/PROLINE SYMPORTER-RELATED"/>
    <property type="match status" value="1"/>
</dbReference>
<protein>
    <submittedName>
        <fullName evidence="11">Cation acetate symporter</fullName>
    </submittedName>
</protein>
<keyword evidence="7 10" id="KW-1133">Transmembrane helix</keyword>
<evidence type="ECO:0000256" key="5">
    <source>
        <dbReference type="ARBA" id="ARBA00022692"/>
    </source>
</evidence>
<name>A0ABV9VEA3_STRAZ</name>
<gene>
    <name evidence="11" type="ORF">ACFPL4_24695</name>
</gene>
<keyword evidence="12" id="KW-1185">Reference proteome</keyword>
<keyword evidence="8 10" id="KW-0472">Membrane</keyword>
<organism evidence="11 12">
    <name type="scientific">Streptomyces atroolivaceus</name>
    <dbReference type="NCBI Taxonomy" id="66869"/>
    <lineage>
        <taxon>Bacteria</taxon>
        <taxon>Bacillati</taxon>
        <taxon>Actinomycetota</taxon>
        <taxon>Actinomycetes</taxon>
        <taxon>Kitasatosporales</taxon>
        <taxon>Streptomycetaceae</taxon>
        <taxon>Streptomyces</taxon>
    </lineage>
</organism>
<keyword evidence="4" id="KW-1003">Cell membrane</keyword>
<dbReference type="CDD" id="cd11480">
    <property type="entry name" value="SLC5sbd_u4"/>
    <property type="match status" value="1"/>
</dbReference>
<evidence type="ECO:0000256" key="9">
    <source>
        <dbReference type="RuleBase" id="RU362091"/>
    </source>
</evidence>
<dbReference type="PROSITE" id="PS50283">
    <property type="entry name" value="NA_SOLUT_SYMP_3"/>
    <property type="match status" value="1"/>
</dbReference>
<evidence type="ECO:0000256" key="3">
    <source>
        <dbReference type="ARBA" id="ARBA00022448"/>
    </source>
</evidence>
<feature type="transmembrane region" description="Helical" evidence="10">
    <location>
        <begin position="161"/>
        <end position="179"/>
    </location>
</feature>
<comment type="similarity">
    <text evidence="2 9">Belongs to the sodium:solute symporter (SSF) (TC 2.A.21) family.</text>
</comment>
<feature type="transmembrane region" description="Helical" evidence="10">
    <location>
        <begin position="443"/>
        <end position="461"/>
    </location>
</feature>
<evidence type="ECO:0000256" key="7">
    <source>
        <dbReference type="ARBA" id="ARBA00022989"/>
    </source>
</evidence>
<accession>A0ABV9VEA3</accession>
<feature type="transmembrane region" description="Helical" evidence="10">
    <location>
        <begin position="186"/>
        <end position="208"/>
    </location>
</feature>
<dbReference type="Proteomes" id="UP001595908">
    <property type="component" value="Unassembled WGS sequence"/>
</dbReference>
<feature type="transmembrane region" description="Helical" evidence="10">
    <location>
        <begin position="280"/>
        <end position="305"/>
    </location>
</feature>
<feature type="transmembrane region" description="Helical" evidence="10">
    <location>
        <begin position="81"/>
        <end position="102"/>
    </location>
</feature>